<dbReference type="EMBL" id="JBJQND010000008">
    <property type="protein sequence ID" value="KAL3869924.1"/>
    <property type="molecule type" value="Genomic_DNA"/>
</dbReference>
<dbReference type="Gene3D" id="2.60.40.4060">
    <property type="entry name" value="Reeler domain"/>
    <property type="match status" value="1"/>
</dbReference>
<organism evidence="11 12">
    <name type="scientific">Sinanodonta woodiana</name>
    <name type="common">Chinese pond mussel</name>
    <name type="synonym">Anodonta woodiana</name>
    <dbReference type="NCBI Taxonomy" id="1069815"/>
    <lineage>
        <taxon>Eukaryota</taxon>
        <taxon>Metazoa</taxon>
        <taxon>Spiralia</taxon>
        <taxon>Lophotrochozoa</taxon>
        <taxon>Mollusca</taxon>
        <taxon>Bivalvia</taxon>
        <taxon>Autobranchia</taxon>
        <taxon>Heteroconchia</taxon>
        <taxon>Palaeoheterodonta</taxon>
        <taxon>Unionida</taxon>
        <taxon>Unionoidea</taxon>
        <taxon>Unionidae</taxon>
        <taxon>Unioninae</taxon>
        <taxon>Sinanodonta</taxon>
    </lineage>
</organism>
<evidence type="ECO:0000256" key="2">
    <source>
        <dbReference type="ARBA" id="ARBA00008501"/>
    </source>
</evidence>
<evidence type="ECO:0000259" key="10">
    <source>
        <dbReference type="PROSITE" id="PS51019"/>
    </source>
</evidence>
<dbReference type="PROSITE" id="PS51019">
    <property type="entry name" value="REELIN"/>
    <property type="match status" value="1"/>
</dbReference>
<evidence type="ECO:0000256" key="4">
    <source>
        <dbReference type="ARBA" id="ARBA00022529"/>
    </source>
</evidence>
<sequence>MVPVCIVTLLCLPGVLSYALGPPLTSCTDMFPSGHGFDAQNANGSQPPFSITLNSTTYNPGDVIQVFLNSAAPWFFEGVFIQARRAKCNSLMRDSPVGTFQTMPNEDFVKPMDCSGITNSALAHYSHKHISNRTIYWRAPSERVGHIYLRGTFARNKKIFWTNVFSSYIRDSSITDQPPEICPVQARMTGGSRSTLMISFPLLFLTVLLSLI</sequence>
<evidence type="ECO:0000256" key="6">
    <source>
        <dbReference type="ARBA" id="ARBA00022729"/>
    </source>
</evidence>
<keyword evidence="6 9" id="KW-0732">Signal</keyword>
<dbReference type="PANTHER" id="PTHR45828:SF9">
    <property type="entry name" value="CELL WALL INTEGRITY AND STRESS RESPONSE COMPONENT 4-LIKE-RELATED"/>
    <property type="match status" value="1"/>
</dbReference>
<evidence type="ECO:0000256" key="8">
    <source>
        <dbReference type="ARBA" id="ARBA00023022"/>
    </source>
</evidence>
<gene>
    <name evidence="11" type="ORF">ACJMK2_042545</name>
</gene>
<keyword evidence="3" id="KW-0964">Secreted</keyword>
<evidence type="ECO:0000256" key="7">
    <source>
        <dbReference type="ARBA" id="ARBA00022859"/>
    </source>
</evidence>
<evidence type="ECO:0000256" key="3">
    <source>
        <dbReference type="ARBA" id="ARBA00022525"/>
    </source>
</evidence>
<dbReference type="GO" id="GO:0045087">
    <property type="term" value="P:innate immune response"/>
    <property type="evidence" value="ECO:0007669"/>
    <property type="project" value="UniProtKB-KW"/>
</dbReference>
<feature type="chain" id="PRO_5044725179" description="Reelin domain-containing protein" evidence="9">
    <location>
        <begin position="18"/>
        <end position="212"/>
    </location>
</feature>
<reference evidence="11 12" key="1">
    <citation type="submission" date="2024-11" db="EMBL/GenBank/DDBJ databases">
        <title>Chromosome-level genome assembly of the freshwater bivalve Anodonta woodiana.</title>
        <authorList>
            <person name="Chen X."/>
        </authorList>
    </citation>
    <scope>NUCLEOTIDE SEQUENCE [LARGE SCALE GENOMIC DNA]</scope>
    <source>
        <strain evidence="11">MN2024</strain>
        <tissue evidence="11">Gills</tissue>
    </source>
</reference>
<comment type="caution">
    <text evidence="11">The sequence shown here is derived from an EMBL/GenBank/DDBJ whole genome shotgun (WGS) entry which is preliminary data.</text>
</comment>
<accession>A0ABD3W7S0</accession>
<dbReference type="AlphaFoldDB" id="A0ABD3W7S0"/>
<keyword evidence="12" id="KW-1185">Reference proteome</keyword>
<keyword evidence="8" id="KW-0044">Antibiotic</keyword>
<evidence type="ECO:0000256" key="1">
    <source>
        <dbReference type="ARBA" id="ARBA00004613"/>
    </source>
</evidence>
<comment type="subcellular location">
    <subcellularLocation>
        <location evidence="1">Secreted</location>
    </subcellularLocation>
</comment>
<dbReference type="EMBL" id="JBJQND010000008">
    <property type="protein sequence ID" value="KAL3869923.1"/>
    <property type="molecule type" value="Genomic_DNA"/>
</dbReference>
<dbReference type="InterPro" id="IPR042307">
    <property type="entry name" value="Reeler_sf"/>
</dbReference>
<dbReference type="InterPro" id="IPR002861">
    <property type="entry name" value="Reeler_dom"/>
</dbReference>
<dbReference type="PANTHER" id="PTHR45828">
    <property type="entry name" value="CYTOCHROME B561/FERRIC REDUCTASE TRANSMEMBRANE"/>
    <property type="match status" value="1"/>
</dbReference>
<dbReference type="InterPro" id="IPR051237">
    <property type="entry name" value="Ferric-chelate_Red/DefProt"/>
</dbReference>
<protein>
    <recommendedName>
        <fullName evidence="10">Reelin domain-containing protein</fullName>
    </recommendedName>
</protein>
<evidence type="ECO:0000313" key="11">
    <source>
        <dbReference type="EMBL" id="KAL3869924.1"/>
    </source>
</evidence>
<dbReference type="GO" id="GO:0005576">
    <property type="term" value="C:extracellular region"/>
    <property type="evidence" value="ECO:0007669"/>
    <property type="project" value="UniProtKB-SubCell"/>
</dbReference>
<dbReference type="CDD" id="cd08544">
    <property type="entry name" value="Reeler"/>
    <property type="match status" value="1"/>
</dbReference>
<evidence type="ECO:0000256" key="9">
    <source>
        <dbReference type="SAM" id="SignalP"/>
    </source>
</evidence>
<evidence type="ECO:0000256" key="5">
    <source>
        <dbReference type="ARBA" id="ARBA00022588"/>
    </source>
</evidence>
<name>A0ABD3W7S0_SINWO</name>
<dbReference type="GO" id="GO:0042742">
    <property type="term" value="P:defense response to bacterium"/>
    <property type="evidence" value="ECO:0007669"/>
    <property type="project" value="UniProtKB-KW"/>
</dbReference>
<feature type="signal peptide" evidence="9">
    <location>
        <begin position="1"/>
        <end position="17"/>
    </location>
</feature>
<evidence type="ECO:0000313" key="12">
    <source>
        <dbReference type="Proteomes" id="UP001634394"/>
    </source>
</evidence>
<dbReference type="Proteomes" id="UP001634394">
    <property type="component" value="Unassembled WGS sequence"/>
</dbReference>
<keyword evidence="5" id="KW-0399">Innate immunity</keyword>
<dbReference type="Pfam" id="PF02014">
    <property type="entry name" value="Reeler"/>
    <property type="match status" value="1"/>
</dbReference>
<keyword evidence="4" id="KW-0929">Antimicrobial</keyword>
<comment type="similarity">
    <text evidence="2">Belongs to the insect defense protein family.</text>
</comment>
<proteinExistence type="inferred from homology"/>
<keyword evidence="7" id="KW-0391">Immunity</keyword>
<feature type="domain" description="Reelin" evidence="10">
    <location>
        <begin position="12"/>
        <end position="187"/>
    </location>
</feature>